<proteinExistence type="predicted"/>
<dbReference type="EMBL" id="FOQU01000006">
    <property type="protein sequence ID" value="SFJ25290.1"/>
    <property type="molecule type" value="Genomic_DNA"/>
</dbReference>
<organism evidence="3 4">
    <name type="scientific">Paraburkholderia megapolitana</name>
    <dbReference type="NCBI Taxonomy" id="420953"/>
    <lineage>
        <taxon>Bacteria</taxon>
        <taxon>Pseudomonadati</taxon>
        <taxon>Pseudomonadota</taxon>
        <taxon>Betaproteobacteria</taxon>
        <taxon>Burkholderiales</taxon>
        <taxon>Burkholderiaceae</taxon>
        <taxon>Paraburkholderia</taxon>
    </lineage>
</organism>
<reference evidence="3 4" key="1">
    <citation type="submission" date="2016-10" db="EMBL/GenBank/DDBJ databases">
        <authorList>
            <person name="de Groot N.N."/>
        </authorList>
    </citation>
    <scope>NUCLEOTIDE SEQUENCE [LARGE SCALE GENOMIC DNA]</scope>
    <source>
        <strain evidence="3 4">LMG 23650</strain>
    </source>
</reference>
<keyword evidence="4" id="KW-1185">Reference proteome</keyword>
<dbReference type="InterPro" id="IPR025421">
    <property type="entry name" value="DUF4148"/>
</dbReference>
<protein>
    <recommendedName>
        <fullName evidence="5">DUF4148 domain-containing protein</fullName>
    </recommendedName>
</protein>
<evidence type="ECO:0000313" key="4">
    <source>
        <dbReference type="Proteomes" id="UP000199548"/>
    </source>
</evidence>
<feature type="signal peptide" evidence="2">
    <location>
        <begin position="1"/>
        <end position="22"/>
    </location>
</feature>
<dbReference type="Proteomes" id="UP000199548">
    <property type="component" value="Unassembled WGS sequence"/>
</dbReference>
<accession>A0A1I3PV45</accession>
<keyword evidence="2" id="KW-0732">Signal</keyword>
<name>A0A1I3PV45_9BURK</name>
<feature type="compositionally biased region" description="Low complexity" evidence="1">
    <location>
        <begin position="71"/>
        <end position="90"/>
    </location>
</feature>
<evidence type="ECO:0000256" key="1">
    <source>
        <dbReference type="SAM" id="MobiDB-lite"/>
    </source>
</evidence>
<sequence length="98" mass="10286">MKTILRSAIIAAVFAVPAVTYAQDAATRTQVRNELVQLESVGYHVGDGDQTQYPSAIQAAEAKLSAQRGSTAYGGASSATSQSGSRVSASDWNAMYTR</sequence>
<dbReference type="Pfam" id="PF13663">
    <property type="entry name" value="DUF4148"/>
    <property type="match status" value="1"/>
</dbReference>
<dbReference type="AlphaFoldDB" id="A0A1I3PV45"/>
<feature type="region of interest" description="Disordered" evidence="1">
    <location>
        <begin position="71"/>
        <end position="98"/>
    </location>
</feature>
<dbReference type="OrthoDB" id="9009748at2"/>
<evidence type="ECO:0008006" key="5">
    <source>
        <dbReference type="Google" id="ProtNLM"/>
    </source>
</evidence>
<evidence type="ECO:0000256" key="2">
    <source>
        <dbReference type="SAM" id="SignalP"/>
    </source>
</evidence>
<dbReference type="RefSeq" id="WP_091014999.1">
    <property type="nucleotide sequence ID" value="NZ_CP041743.1"/>
</dbReference>
<evidence type="ECO:0000313" key="3">
    <source>
        <dbReference type="EMBL" id="SFJ25290.1"/>
    </source>
</evidence>
<gene>
    <name evidence="3" type="ORF">SAMN05192543_10686</name>
</gene>
<feature type="chain" id="PRO_5011606848" description="DUF4148 domain-containing protein" evidence="2">
    <location>
        <begin position="23"/>
        <end position="98"/>
    </location>
</feature>